<dbReference type="Pfam" id="PF01400">
    <property type="entry name" value="Astacin"/>
    <property type="match status" value="1"/>
</dbReference>
<keyword evidence="1" id="KW-0482">Metalloprotease</keyword>
<organism evidence="3 4">
    <name type="scientific">Symbiodinium natans</name>
    <dbReference type="NCBI Taxonomy" id="878477"/>
    <lineage>
        <taxon>Eukaryota</taxon>
        <taxon>Sar</taxon>
        <taxon>Alveolata</taxon>
        <taxon>Dinophyceae</taxon>
        <taxon>Suessiales</taxon>
        <taxon>Symbiodiniaceae</taxon>
        <taxon>Symbiodinium</taxon>
    </lineage>
</organism>
<dbReference type="EMBL" id="CAJNDS010000094">
    <property type="protein sequence ID" value="CAE6953641.1"/>
    <property type="molecule type" value="Genomic_DNA"/>
</dbReference>
<sequence>MRYAGDLDDDDFEQLGCGVKQAAVNLPSRGNPPLDWSCRFASSSCRYGLPFYSLTSNAMSPSLCFAFCIEKGMDIFGIVGADECRCGVSTLNVAVLRLGTEELVSGSSVNGTFEERSSLHEDHFCETGTLCQARQLSVVITPRATGPNPTLKGMAHHGPSSFGLAAASFASTLQTNARVIPSTITQVLVLAHLAVLRKSQTTVCEASQQATCSGRRGRAGASPRKGTHFDETIRVRHGRGRAIKPNLLHHGSWLPLTGQGGRAAMITSAFEPGSLCYALLQEVHNLLGRVLVDIFLKVDALGDHALAYAHRVAGWHVATILERAWGSSPQQWLAHTTSPNVRADDRHRLDLAIYGATPFGGPSAATRHWSRRSRARVCPSLAGGPQQLIVLGTQVGGRWNAGARQLLHDLVRFRAKRAPPAVQQAVASTALPPAPPHASQQQDPEFDRVLDLAAIAMCQPKHFQLLQVILLCSNLLLPPFDVGWSGAGARRCGELTDGMLSTRCVAAADQAIEHAQCKHDMPCVGGPGVGSQHLAGARTKNRNLPGRDLTARRVRAAAWLRLQGFEAPTWTSLLDGVAPLRAAEADSVGPQTTRKGAPTPLPSRPVFGNASLCQCPRFAVGMRGYNAVGQPRGRDMHLAPRSEIGACKARRFVFNFHDLRPRDPANCDVKLYRYVGVWVFLKTVVYLHFLLLSAQERTELGQQELEHFPGARVTTDKIHHQLYQLVWGLTTLTGVLMTRSQLQLLALDVHPPSPEGISNEWKHHVVIPYVFDKGLDSARKELFRAACRRYMSKTCIVFMEHMEPPNQTHATVGVDDYTSCYSAFVGASENSRLNLGWCSTIRELGSVMHELGHLLGMEHEQKRPDSQKRYFGKGPYLVMKWENVAPGWEYQWEVDPTLAAKISLQHTARFKAYTGDNDTGYAPYDFESLMHYAPVYDEFDTIPASAKMTVGNSC</sequence>
<feature type="binding site" evidence="1">
    <location>
        <position position="849"/>
    </location>
    <ligand>
        <name>Zn(2+)</name>
        <dbReference type="ChEBI" id="CHEBI:29105"/>
        <note>catalytic</note>
    </ligand>
</feature>
<dbReference type="InterPro" id="IPR006026">
    <property type="entry name" value="Peptidase_Metallo"/>
</dbReference>
<keyword evidence="1" id="KW-0862">Zinc</keyword>
<dbReference type="SMART" id="SM00235">
    <property type="entry name" value="ZnMc"/>
    <property type="match status" value="1"/>
</dbReference>
<dbReference type="InterPro" id="IPR024079">
    <property type="entry name" value="MetalloPept_cat_dom_sf"/>
</dbReference>
<dbReference type="OrthoDB" id="419364at2759"/>
<name>A0A812HKL2_9DINO</name>
<evidence type="ECO:0000256" key="1">
    <source>
        <dbReference type="PROSITE-ProRule" id="PRU01211"/>
    </source>
</evidence>
<evidence type="ECO:0000313" key="3">
    <source>
        <dbReference type="EMBL" id="CAE6953641.1"/>
    </source>
</evidence>
<feature type="active site" evidence="1">
    <location>
        <position position="850"/>
    </location>
</feature>
<keyword evidence="4" id="KW-1185">Reference proteome</keyword>
<dbReference type="GO" id="GO:0006508">
    <property type="term" value="P:proteolysis"/>
    <property type="evidence" value="ECO:0007669"/>
    <property type="project" value="UniProtKB-KW"/>
</dbReference>
<comment type="cofactor">
    <cofactor evidence="1">
        <name>Zn(2+)</name>
        <dbReference type="ChEBI" id="CHEBI:29105"/>
    </cofactor>
    <text evidence="1">Binds 1 zinc ion per subunit.</text>
</comment>
<comment type="caution">
    <text evidence="1">Lacks conserved residue(s) required for the propagation of feature annotation.</text>
</comment>
<keyword evidence="1" id="KW-0645">Protease</keyword>
<evidence type="ECO:0000259" key="2">
    <source>
        <dbReference type="PROSITE" id="PS51864"/>
    </source>
</evidence>
<keyword evidence="1" id="KW-0479">Metal-binding</keyword>
<dbReference type="PANTHER" id="PTHR10127:SF850">
    <property type="entry name" value="METALLOENDOPEPTIDASE"/>
    <property type="match status" value="1"/>
</dbReference>
<dbReference type="Gene3D" id="3.40.390.10">
    <property type="entry name" value="Collagenase (Catalytic Domain)"/>
    <property type="match status" value="1"/>
</dbReference>
<dbReference type="SUPFAM" id="SSF55486">
    <property type="entry name" value="Metalloproteases ('zincins'), catalytic domain"/>
    <property type="match status" value="1"/>
</dbReference>
<evidence type="ECO:0000313" key="4">
    <source>
        <dbReference type="Proteomes" id="UP000604046"/>
    </source>
</evidence>
<feature type="binding site" evidence="1">
    <location>
        <position position="853"/>
    </location>
    <ligand>
        <name>Zn(2+)</name>
        <dbReference type="ChEBI" id="CHEBI:29105"/>
        <note>catalytic</note>
    </ligand>
</feature>
<feature type="binding site" evidence="1">
    <location>
        <position position="859"/>
    </location>
    <ligand>
        <name>Zn(2+)</name>
        <dbReference type="ChEBI" id="CHEBI:29105"/>
        <note>catalytic</note>
    </ligand>
</feature>
<proteinExistence type="predicted"/>
<protein>
    <recommendedName>
        <fullName evidence="2">Peptidase M12A domain-containing protein</fullName>
    </recommendedName>
</protein>
<dbReference type="PANTHER" id="PTHR10127">
    <property type="entry name" value="DISCOIDIN, CUB, EGF, LAMININ , AND ZINC METALLOPROTEASE DOMAIN CONTAINING"/>
    <property type="match status" value="1"/>
</dbReference>
<gene>
    <name evidence="3" type="ORF">SNAT2548_LOCUS1667</name>
</gene>
<accession>A0A812HKL2</accession>
<dbReference type="PROSITE" id="PS51864">
    <property type="entry name" value="ASTACIN"/>
    <property type="match status" value="1"/>
</dbReference>
<comment type="caution">
    <text evidence="3">The sequence shown here is derived from an EMBL/GenBank/DDBJ whole genome shotgun (WGS) entry which is preliminary data.</text>
</comment>
<dbReference type="Proteomes" id="UP000604046">
    <property type="component" value="Unassembled WGS sequence"/>
</dbReference>
<dbReference type="AlphaFoldDB" id="A0A812HKL2"/>
<dbReference type="InterPro" id="IPR001506">
    <property type="entry name" value="Peptidase_M12A"/>
</dbReference>
<feature type="domain" description="Peptidase M12A" evidence="2">
    <location>
        <begin position="755"/>
        <end position="954"/>
    </location>
</feature>
<reference evidence="3" key="1">
    <citation type="submission" date="2021-02" db="EMBL/GenBank/DDBJ databases">
        <authorList>
            <person name="Dougan E. K."/>
            <person name="Rhodes N."/>
            <person name="Thang M."/>
            <person name="Chan C."/>
        </authorList>
    </citation>
    <scope>NUCLEOTIDE SEQUENCE</scope>
</reference>
<dbReference type="GO" id="GO:0004222">
    <property type="term" value="F:metalloendopeptidase activity"/>
    <property type="evidence" value="ECO:0007669"/>
    <property type="project" value="UniProtKB-UniRule"/>
</dbReference>
<dbReference type="GO" id="GO:0008270">
    <property type="term" value="F:zinc ion binding"/>
    <property type="evidence" value="ECO:0007669"/>
    <property type="project" value="UniProtKB-UniRule"/>
</dbReference>
<keyword evidence="1" id="KW-0378">Hydrolase</keyword>